<dbReference type="InterPro" id="IPR001789">
    <property type="entry name" value="Sig_transdc_resp-reg_receiver"/>
</dbReference>
<dbReference type="Pfam" id="PF00072">
    <property type="entry name" value="Response_reg"/>
    <property type="match status" value="1"/>
</dbReference>
<name>A0ABV4HLQ5_9SPHI</name>
<dbReference type="GO" id="GO:0003677">
    <property type="term" value="F:DNA binding"/>
    <property type="evidence" value="ECO:0007669"/>
    <property type="project" value="UniProtKB-KW"/>
</dbReference>
<organism evidence="4 5">
    <name type="scientific">Sphingobacterium thalpophilum</name>
    <dbReference type="NCBI Taxonomy" id="259"/>
    <lineage>
        <taxon>Bacteria</taxon>
        <taxon>Pseudomonadati</taxon>
        <taxon>Bacteroidota</taxon>
        <taxon>Sphingobacteriia</taxon>
        <taxon>Sphingobacteriales</taxon>
        <taxon>Sphingobacteriaceae</taxon>
        <taxon>Sphingobacterium</taxon>
    </lineage>
</organism>
<feature type="modified residue" description="4-aspartylphosphate" evidence="1">
    <location>
        <position position="58"/>
    </location>
</feature>
<dbReference type="PANTHER" id="PTHR37299:SF1">
    <property type="entry name" value="STAGE 0 SPORULATION PROTEIN A HOMOLOG"/>
    <property type="match status" value="1"/>
</dbReference>
<dbReference type="PANTHER" id="PTHR37299">
    <property type="entry name" value="TRANSCRIPTIONAL REGULATOR-RELATED"/>
    <property type="match status" value="1"/>
</dbReference>
<dbReference type="SMART" id="SM00850">
    <property type="entry name" value="LytTR"/>
    <property type="match status" value="1"/>
</dbReference>
<keyword evidence="5" id="KW-1185">Reference proteome</keyword>
<keyword evidence="1" id="KW-0597">Phosphoprotein</keyword>
<evidence type="ECO:0000259" key="3">
    <source>
        <dbReference type="PROSITE" id="PS50930"/>
    </source>
</evidence>
<dbReference type="InterPro" id="IPR011006">
    <property type="entry name" value="CheY-like_superfamily"/>
</dbReference>
<evidence type="ECO:0000313" key="5">
    <source>
        <dbReference type="Proteomes" id="UP001566204"/>
    </source>
</evidence>
<dbReference type="Gene3D" id="2.40.50.1020">
    <property type="entry name" value="LytTr DNA-binding domain"/>
    <property type="match status" value="1"/>
</dbReference>
<dbReference type="PROSITE" id="PS50110">
    <property type="entry name" value="RESPONSE_REGULATORY"/>
    <property type="match status" value="1"/>
</dbReference>
<evidence type="ECO:0000256" key="1">
    <source>
        <dbReference type="PROSITE-ProRule" id="PRU00169"/>
    </source>
</evidence>
<dbReference type="SUPFAM" id="SSF52172">
    <property type="entry name" value="CheY-like"/>
    <property type="match status" value="1"/>
</dbReference>
<dbReference type="RefSeq" id="WP_370484051.1">
    <property type="nucleotide sequence ID" value="NZ_JBEOQA010000002.1"/>
</dbReference>
<gene>
    <name evidence="4" type="ORF">ABTW24_23525</name>
</gene>
<accession>A0ABV4HLQ5</accession>
<dbReference type="Proteomes" id="UP001566204">
    <property type="component" value="Unassembled WGS sequence"/>
</dbReference>
<feature type="domain" description="Response regulatory" evidence="2">
    <location>
        <begin position="7"/>
        <end position="118"/>
    </location>
</feature>
<dbReference type="Gene3D" id="3.40.50.2300">
    <property type="match status" value="1"/>
</dbReference>
<dbReference type="InterPro" id="IPR007492">
    <property type="entry name" value="LytTR_DNA-bd_dom"/>
</dbReference>
<dbReference type="EMBL" id="JBEOQB010000008">
    <property type="protein sequence ID" value="MEZ0454580.1"/>
    <property type="molecule type" value="Genomic_DNA"/>
</dbReference>
<dbReference type="SMART" id="SM00448">
    <property type="entry name" value="REC"/>
    <property type="match status" value="1"/>
</dbReference>
<evidence type="ECO:0000259" key="2">
    <source>
        <dbReference type="PROSITE" id="PS50110"/>
    </source>
</evidence>
<dbReference type="InterPro" id="IPR046947">
    <property type="entry name" value="LytR-like"/>
</dbReference>
<sequence>MNKKPLSCLIVDDEPLAAQGMKYYLGKIADVSVVDMCFSAFEASEKLKQHQIDLVFLDINMPDISGLEWLESILSPPLVILTTAYSEYALEGYRLNVVDYLLKPIGLPRLLAAIEKAHSRKKTSPVERERRVTDLYVRHNDALVKVNLDDILFIEAMQNYMKIYTDSTIYIAHQTMVSMSEKLNGQQFYRIHKSYLINIAYISSIKGNRIFISGHELPLSKHRREDFLKRIVSL</sequence>
<dbReference type="Pfam" id="PF04397">
    <property type="entry name" value="LytTR"/>
    <property type="match status" value="1"/>
</dbReference>
<dbReference type="PROSITE" id="PS50930">
    <property type="entry name" value="HTH_LYTTR"/>
    <property type="match status" value="1"/>
</dbReference>
<proteinExistence type="predicted"/>
<reference evidence="4 5" key="1">
    <citation type="submission" date="2024-06" db="EMBL/GenBank/DDBJ databases">
        <title>Soil Sphingobacterium thalpophilum.</title>
        <authorList>
            <person name="Yang J."/>
            <person name="Li J."/>
        </authorList>
    </citation>
    <scope>NUCLEOTIDE SEQUENCE [LARGE SCALE GENOMIC DNA]</scope>
    <source>
        <strain evidence="4 5">22g91tb</strain>
    </source>
</reference>
<comment type="caution">
    <text evidence="4">The sequence shown here is derived from an EMBL/GenBank/DDBJ whole genome shotgun (WGS) entry which is preliminary data.</text>
</comment>
<keyword evidence="4" id="KW-0238">DNA-binding</keyword>
<evidence type="ECO:0000313" key="4">
    <source>
        <dbReference type="EMBL" id="MEZ0454580.1"/>
    </source>
</evidence>
<protein>
    <submittedName>
        <fullName evidence="4">LytTR family DNA-binding domain-containing protein</fullName>
    </submittedName>
</protein>
<feature type="domain" description="HTH LytTR-type" evidence="3">
    <location>
        <begin position="135"/>
        <end position="234"/>
    </location>
</feature>